<name>A0ABQ6M3D8_9STRA</name>
<feature type="transmembrane region" description="Helical" evidence="1">
    <location>
        <begin position="20"/>
        <end position="44"/>
    </location>
</feature>
<keyword evidence="1" id="KW-1133">Transmembrane helix</keyword>
<gene>
    <name evidence="2" type="ORF">TeGR_g6349</name>
</gene>
<keyword evidence="1" id="KW-0812">Transmembrane</keyword>
<evidence type="ECO:0000313" key="2">
    <source>
        <dbReference type="EMBL" id="GMI18889.1"/>
    </source>
</evidence>
<feature type="transmembrane region" description="Helical" evidence="1">
    <location>
        <begin position="174"/>
        <end position="197"/>
    </location>
</feature>
<protein>
    <submittedName>
        <fullName evidence="2">Uncharacterized protein</fullName>
    </submittedName>
</protein>
<evidence type="ECO:0000313" key="3">
    <source>
        <dbReference type="Proteomes" id="UP001165060"/>
    </source>
</evidence>
<keyword evidence="3" id="KW-1185">Reference proteome</keyword>
<feature type="transmembrane region" description="Helical" evidence="1">
    <location>
        <begin position="91"/>
        <end position="109"/>
    </location>
</feature>
<dbReference type="EMBL" id="BRYB01004921">
    <property type="protein sequence ID" value="GMI18889.1"/>
    <property type="molecule type" value="Genomic_DNA"/>
</dbReference>
<proteinExistence type="predicted"/>
<dbReference type="Proteomes" id="UP001165060">
    <property type="component" value="Unassembled WGS sequence"/>
</dbReference>
<organism evidence="2 3">
    <name type="scientific">Tetraparma gracilis</name>
    <dbReference type="NCBI Taxonomy" id="2962635"/>
    <lineage>
        <taxon>Eukaryota</taxon>
        <taxon>Sar</taxon>
        <taxon>Stramenopiles</taxon>
        <taxon>Ochrophyta</taxon>
        <taxon>Bolidophyceae</taxon>
        <taxon>Parmales</taxon>
        <taxon>Triparmaceae</taxon>
        <taxon>Tetraparma</taxon>
    </lineage>
</organism>
<reference evidence="2 3" key="1">
    <citation type="journal article" date="2023" name="Commun. Biol.">
        <title>Genome analysis of Parmales, the sister group of diatoms, reveals the evolutionary specialization of diatoms from phago-mixotrophs to photoautotrophs.</title>
        <authorList>
            <person name="Ban H."/>
            <person name="Sato S."/>
            <person name="Yoshikawa S."/>
            <person name="Yamada K."/>
            <person name="Nakamura Y."/>
            <person name="Ichinomiya M."/>
            <person name="Sato N."/>
            <person name="Blanc-Mathieu R."/>
            <person name="Endo H."/>
            <person name="Kuwata A."/>
            <person name="Ogata H."/>
        </authorList>
    </citation>
    <scope>NUCLEOTIDE SEQUENCE [LARGE SCALE GENOMIC DNA]</scope>
</reference>
<evidence type="ECO:0000256" key="1">
    <source>
        <dbReference type="SAM" id="Phobius"/>
    </source>
</evidence>
<sequence length="237" mass="25852">MTMIMFNNDPNATWMDVARPLSLVSIVLFLQMSALEICSAWIHIGGSGGKKNVKTSEYPKDLRITLVVIKGAEFCTFSVVVFTLVAKNTQVLRFFTFVLALAISVFYYVGGKKLSTMLKPKAQGQGQSDDAYKTMCEPSEAISAASRKCLIGTLSYLFLQVASSPFLAKQDDKLAPIGMLIFMTSMYIAVYICRYCFVDYCKFGVRKTLAKGKDAGFGGGATTTTTTMSTSSVAPEN</sequence>
<accession>A0ABQ6M3D8</accession>
<keyword evidence="1" id="KW-0472">Membrane</keyword>
<comment type="caution">
    <text evidence="2">The sequence shown here is derived from an EMBL/GenBank/DDBJ whole genome shotgun (WGS) entry which is preliminary data.</text>
</comment>
<feature type="transmembrane region" description="Helical" evidence="1">
    <location>
        <begin position="64"/>
        <end position="85"/>
    </location>
</feature>